<dbReference type="Proteomes" id="UP000294937">
    <property type="component" value="Unassembled WGS sequence"/>
</dbReference>
<sequence>MDLLLENPIVWIGIAILLVILIIVISVLVGKKRAREVEELDQMFTEGHLAGEDFGKISVEKVRRNALEREKRKKELQHLHPVKERPKKGVKVIPDEDKEIILTPILSDSRPNPTIKRDTESAMVKDEKKKQVSSARSHLKKDMVQEESVSSKSRLSPTSSQVQPEELDPNQDPPTSRHLYKKSLLSPERGEEEGEGEMPSNQPQLTERELKSPSKAQESAMGNSATESGIPSRMGGLPNRTGRGYGGHSSSTQTRPRELPSRSKRRPPSKNMHDR</sequence>
<feature type="transmembrane region" description="Helical" evidence="2">
    <location>
        <begin position="12"/>
        <end position="30"/>
    </location>
</feature>
<feature type="compositionally biased region" description="Basic and acidic residues" evidence="1">
    <location>
        <begin position="115"/>
        <end position="130"/>
    </location>
</feature>
<gene>
    <name evidence="3" type="ORF">EDD58_102232</name>
</gene>
<evidence type="ECO:0000256" key="1">
    <source>
        <dbReference type="SAM" id="MobiDB-lite"/>
    </source>
</evidence>
<accession>A0A4V2UVF9</accession>
<dbReference type="AlphaFoldDB" id="A0A4V2UVF9"/>
<keyword evidence="2" id="KW-1133">Transmembrane helix</keyword>
<dbReference type="EMBL" id="SMAG01000002">
    <property type="protein sequence ID" value="TCS95657.1"/>
    <property type="molecule type" value="Genomic_DNA"/>
</dbReference>
<proteinExistence type="predicted"/>
<reference evidence="3 4" key="1">
    <citation type="submission" date="2019-03" db="EMBL/GenBank/DDBJ databases">
        <title>Genomic Encyclopedia of Type Strains, Phase IV (KMG-IV): sequencing the most valuable type-strain genomes for metagenomic binning, comparative biology and taxonomic classification.</title>
        <authorList>
            <person name="Goeker M."/>
        </authorList>
    </citation>
    <scope>NUCLEOTIDE SEQUENCE [LARGE SCALE GENOMIC DNA]</scope>
    <source>
        <strain evidence="3 4">DSM 45707</strain>
    </source>
</reference>
<keyword evidence="4" id="KW-1185">Reference proteome</keyword>
<comment type="caution">
    <text evidence="3">The sequence shown here is derived from an EMBL/GenBank/DDBJ whole genome shotgun (WGS) entry which is preliminary data.</text>
</comment>
<feature type="region of interest" description="Disordered" evidence="1">
    <location>
        <begin position="105"/>
        <end position="275"/>
    </location>
</feature>
<protein>
    <submittedName>
        <fullName evidence="3">Uncharacterized protein</fullName>
    </submittedName>
</protein>
<evidence type="ECO:0000256" key="2">
    <source>
        <dbReference type="SAM" id="Phobius"/>
    </source>
</evidence>
<evidence type="ECO:0000313" key="4">
    <source>
        <dbReference type="Proteomes" id="UP000294937"/>
    </source>
</evidence>
<keyword evidence="2" id="KW-0812">Transmembrane</keyword>
<feature type="compositionally biased region" description="Polar residues" evidence="1">
    <location>
        <begin position="214"/>
        <end position="229"/>
    </location>
</feature>
<keyword evidence="2" id="KW-0472">Membrane</keyword>
<evidence type="ECO:0000313" key="3">
    <source>
        <dbReference type="EMBL" id="TCS95657.1"/>
    </source>
</evidence>
<organism evidence="3 4">
    <name type="scientific">Hazenella coriacea</name>
    <dbReference type="NCBI Taxonomy" id="1179467"/>
    <lineage>
        <taxon>Bacteria</taxon>
        <taxon>Bacillati</taxon>
        <taxon>Bacillota</taxon>
        <taxon>Bacilli</taxon>
        <taxon>Bacillales</taxon>
        <taxon>Thermoactinomycetaceae</taxon>
        <taxon>Hazenella</taxon>
    </lineage>
</organism>
<dbReference type="RefSeq" id="WP_131923644.1">
    <property type="nucleotide sequence ID" value="NZ_SMAG01000002.1"/>
</dbReference>
<feature type="compositionally biased region" description="Polar residues" evidence="1">
    <location>
        <begin position="147"/>
        <end position="163"/>
    </location>
</feature>
<name>A0A4V2UVF9_9BACL</name>